<dbReference type="AlphaFoldDB" id="A0AAN6DWC5"/>
<comment type="caution">
    <text evidence="2">The sequence shown here is derived from an EMBL/GenBank/DDBJ whole genome shotgun (WGS) entry which is preliminary data.</text>
</comment>
<gene>
    <name evidence="2" type="ORF">EDD36DRAFT_464817</name>
</gene>
<evidence type="ECO:0000313" key="2">
    <source>
        <dbReference type="EMBL" id="KAI1612663.1"/>
    </source>
</evidence>
<feature type="compositionally biased region" description="Basic and acidic residues" evidence="1">
    <location>
        <begin position="20"/>
        <end position="37"/>
    </location>
</feature>
<feature type="region of interest" description="Disordered" evidence="1">
    <location>
        <begin position="65"/>
        <end position="89"/>
    </location>
</feature>
<keyword evidence="3" id="KW-1185">Reference proteome</keyword>
<evidence type="ECO:0000256" key="1">
    <source>
        <dbReference type="SAM" id="MobiDB-lite"/>
    </source>
</evidence>
<name>A0AAN6DWC5_9EURO</name>
<dbReference type="Proteomes" id="UP001203852">
    <property type="component" value="Unassembled WGS sequence"/>
</dbReference>
<sequence length="419" mass="46554">MAIATNMHRRGNNVGSSDTMEERKVKSDSAPKHDDLDGLRAEYLEALEETRAAQRRYKIAASTACRAQTGTEEDASHITPTDGGSDAEGPAALLARHVELRRLREKHASLVALADGLESAKSSGAVAPFDAGVPIKSVNVVKTRSEAGKGMAILEDNLARSMQALEMAVVQAHQEAMREKAKVEEVKSRTGAIHPTAQQHVQSMLATRRVLTAWLEEGLELCQGRETHAESETVEYEDRDTVTDPMIVEEYERYLKARKRVLDAVQALSKPVHVHSGQHLDGSHELVAPTASPSMMRGDEVEANGLLNTVEKALLPTLQRQRTAQAHILFATEQIDDEMAKTINTLDRLGDESQLLQAFPILARSGRFQHAASVLGKRAYNEDETKDGISKRMEPWIKRWAKEGRRWNLFRRALPKYDY</sequence>
<protein>
    <submittedName>
        <fullName evidence="2">Uncharacterized protein</fullName>
    </submittedName>
</protein>
<organism evidence="2 3">
    <name type="scientific">Exophiala viscosa</name>
    <dbReference type="NCBI Taxonomy" id="2486360"/>
    <lineage>
        <taxon>Eukaryota</taxon>
        <taxon>Fungi</taxon>
        <taxon>Dikarya</taxon>
        <taxon>Ascomycota</taxon>
        <taxon>Pezizomycotina</taxon>
        <taxon>Eurotiomycetes</taxon>
        <taxon>Chaetothyriomycetidae</taxon>
        <taxon>Chaetothyriales</taxon>
        <taxon>Herpotrichiellaceae</taxon>
        <taxon>Exophiala</taxon>
    </lineage>
</organism>
<accession>A0AAN6DWC5</accession>
<proteinExistence type="predicted"/>
<dbReference type="EMBL" id="MU404354">
    <property type="protein sequence ID" value="KAI1612663.1"/>
    <property type="molecule type" value="Genomic_DNA"/>
</dbReference>
<reference evidence="2" key="1">
    <citation type="journal article" date="2022" name="bioRxiv">
        <title>Deciphering the potential niche of two novel black yeast fungi from a biological soil crust based on their genomes, phenotypes, and melanin regulation.</title>
        <authorList>
            <consortium name="DOE Joint Genome Institute"/>
            <person name="Carr E.C."/>
            <person name="Barton Q."/>
            <person name="Grambo S."/>
            <person name="Sullivan M."/>
            <person name="Renfro C.M."/>
            <person name="Kuo A."/>
            <person name="Pangilinan J."/>
            <person name="Lipzen A."/>
            <person name="Keymanesh K."/>
            <person name="Savage E."/>
            <person name="Barry K."/>
            <person name="Grigoriev I.V."/>
            <person name="Riekhof W.R."/>
            <person name="Harris S.S."/>
        </authorList>
    </citation>
    <scope>NUCLEOTIDE SEQUENCE</scope>
    <source>
        <strain evidence="2">JF 03-4F</strain>
    </source>
</reference>
<feature type="region of interest" description="Disordered" evidence="1">
    <location>
        <begin position="1"/>
        <end position="37"/>
    </location>
</feature>
<evidence type="ECO:0000313" key="3">
    <source>
        <dbReference type="Proteomes" id="UP001203852"/>
    </source>
</evidence>